<dbReference type="EMBL" id="CM010723">
    <property type="protein sequence ID" value="RZC78038.1"/>
    <property type="molecule type" value="Genomic_DNA"/>
</dbReference>
<protein>
    <recommendedName>
        <fullName evidence="5">F-box associated domain-containing protein</fullName>
    </recommendedName>
</protein>
<sequence length="144" mass="16560">MSGGGLVERRKLVHLKSAEVYVPIKNKWSFVADMTRCLELVDGYVYNGMWFVKGFFGKCIVHQVYDPVTDEWLKIDNDIVAPRRIYPKITIDGNLYTSGCEDGCKFDLYDAATDTWVPSNIDCSKSCIWDRNAIDTCKCEEYYL</sequence>
<dbReference type="SUPFAM" id="SSF117281">
    <property type="entry name" value="Kelch motif"/>
    <property type="match status" value="1"/>
</dbReference>
<evidence type="ECO:0000256" key="1">
    <source>
        <dbReference type="ARBA" id="ARBA00022441"/>
    </source>
</evidence>
<evidence type="ECO:0000256" key="2">
    <source>
        <dbReference type="ARBA" id="ARBA00022737"/>
    </source>
</evidence>
<evidence type="ECO:0000313" key="4">
    <source>
        <dbReference type="Proteomes" id="UP000316621"/>
    </source>
</evidence>
<dbReference type="AlphaFoldDB" id="A0A4Y7L0T1"/>
<dbReference type="Proteomes" id="UP000316621">
    <property type="component" value="Chromosome 9"/>
</dbReference>
<dbReference type="InterPro" id="IPR015915">
    <property type="entry name" value="Kelch-typ_b-propeller"/>
</dbReference>
<keyword evidence="1" id="KW-0880">Kelch repeat</keyword>
<gene>
    <name evidence="3" type="ORF">C5167_002270</name>
</gene>
<accession>A0A4Y7L0T1</accession>
<proteinExistence type="predicted"/>
<dbReference type="STRING" id="3469.A0A4Y7L0T1"/>
<organism evidence="3 4">
    <name type="scientific">Papaver somniferum</name>
    <name type="common">Opium poppy</name>
    <dbReference type="NCBI Taxonomy" id="3469"/>
    <lineage>
        <taxon>Eukaryota</taxon>
        <taxon>Viridiplantae</taxon>
        <taxon>Streptophyta</taxon>
        <taxon>Embryophyta</taxon>
        <taxon>Tracheophyta</taxon>
        <taxon>Spermatophyta</taxon>
        <taxon>Magnoliopsida</taxon>
        <taxon>Ranunculales</taxon>
        <taxon>Papaveraceae</taxon>
        <taxon>Papaveroideae</taxon>
        <taxon>Papaver</taxon>
    </lineage>
</organism>
<dbReference type="Pfam" id="PF01344">
    <property type="entry name" value="Kelch_1"/>
    <property type="match status" value="1"/>
</dbReference>
<keyword evidence="4" id="KW-1185">Reference proteome</keyword>
<dbReference type="Gramene" id="RZC78038">
    <property type="protein sequence ID" value="RZC78038"/>
    <property type="gene ID" value="C5167_002270"/>
</dbReference>
<reference evidence="3 4" key="1">
    <citation type="journal article" date="2018" name="Science">
        <title>The opium poppy genome and morphinan production.</title>
        <authorList>
            <person name="Guo L."/>
            <person name="Winzer T."/>
            <person name="Yang X."/>
            <person name="Li Y."/>
            <person name="Ning Z."/>
            <person name="He Z."/>
            <person name="Teodor R."/>
            <person name="Lu Y."/>
            <person name="Bowser T.A."/>
            <person name="Graham I.A."/>
            <person name="Ye K."/>
        </authorList>
    </citation>
    <scope>NUCLEOTIDE SEQUENCE [LARGE SCALE GENOMIC DNA]</scope>
    <source>
        <strain evidence="4">cv. HN1</strain>
        <tissue evidence="3">Leaves</tissue>
    </source>
</reference>
<dbReference type="Gene3D" id="2.120.10.80">
    <property type="entry name" value="Kelch-type beta propeller"/>
    <property type="match status" value="1"/>
</dbReference>
<name>A0A4Y7L0T1_PAPSO</name>
<keyword evidence="2" id="KW-0677">Repeat</keyword>
<dbReference type="PANTHER" id="PTHR46344:SF16">
    <property type="entry name" value="KELCH MOTIF FAMILY PROTEIN, EXPRESSED"/>
    <property type="match status" value="1"/>
</dbReference>
<evidence type="ECO:0000313" key="3">
    <source>
        <dbReference type="EMBL" id="RZC78038.1"/>
    </source>
</evidence>
<dbReference type="OrthoDB" id="45365at2759"/>
<dbReference type="PANTHER" id="PTHR46344">
    <property type="entry name" value="OS02G0202900 PROTEIN"/>
    <property type="match status" value="1"/>
</dbReference>
<dbReference type="InterPro" id="IPR006652">
    <property type="entry name" value="Kelch_1"/>
</dbReference>
<evidence type="ECO:0008006" key="5">
    <source>
        <dbReference type="Google" id="ProtNLM"/>
    </source>
</evidence>